<dbReference type="SUPFAM" id="SSF81321">
    <property type="entry name" value="Family A G protein-coupled receptor-like"/>
    <property type="match status" value="1"/>
</dbReference>
<comment type="subcellular location">
    <subcellularLocation>
        <location evidence="1">Membrane</location>
        <topology evidence="1">Multi-pass membrane protein</topology>
    </subcellularLocation>
</comment>
<organism evidence="11 12">
    <name type="scientific">Knipowitschia caucasica</name>
    <name type="common">Caucasian dwarf goby</name>
    <name type="synonym">Pomatoschistus caucasicus</name>
    <dbReference type="NCBI Taxonomy" id="637954"/>
    <lineage>
        <taxon>Eukaryota</taxon>
        <taxon>Metazoa</taxon>
        <taxon>Chordata</taxon>
        <taxon>Craniata</taxon>
        <taxon>Vertebrata</taxon>
        <taxon>Euteleostomi</taxon>
        <taxon>Actinopterygii</taxon>
        <taxon>Neopterygii</taxon>
        <taxon>Teleostei</taxon>
        <taxon>Neoteleostei</taxon>
        <taxon>Acanthomorphata</taxon>
        <taxon>Gobiaria</taxon>
        <taxon>Gobiiformes</taxon>
        <taxon>Gobioidei</taxon>
        <taxon>Gobiidae</taxon>
        <taxon>Gobiinae</taxon>
        <taxon>Knipowitschia</taxon>
    </lineage>
</organism>
<dbReference type="InterPro" id="IPR017452">
    <property type="entry name" value="GPCR_Rhodpsn_7TM"/>
</dbReference>
<dbReference type="Gene3D" id="1.20.1070.10">
    <property type="entry name" value="Rhodopsin 7-helix transmembrane proteins"/>
    <property type="match status" value="1"/>
</dbReference>
<keyword evidence="4" id="KW-0297">G-protein coupled receptor</keyword>
<evidence type="ECO:0000256" key="7">
    <source>
        <dbReference type="ARBA" id="ARBA00023180"/>
    </source>
</evidence>
<keyword evidence="8" id="KW-0807">Transducer</keyword>
<evidence type="ECO:0000313" key="11">
    <source>
        <dbReference type="EMBL" id="CAL1599428.1"/>
    </source>
</evidence>
<dbReference type="Proteomes" id="UP001497482">
    <property type="component" value="Chromosome 23"/>
</dbReference>
<feature type="transmembrane region" description="Helical" evidence="9">
    <location>
        <begin position="218"/>
        <end position="242"/>
    </location>
</feature>
<evidence type="ECO:0000256" key="9">
    <source>
        <dbReference type="SAM" id="Phobius"/>
    </source>
</evidence>
<evidence type="ECO:0000256" key="5">
    <source>
        <dbReference type="ARBA" id="ARBA00023136"/>
    </source>
</evidence>
<evidence type="ECO:0000256" key="1">
    <source>
        <dbReference type="ARBA" id="ARBA00004141"/>
    </source>
</evidence>
<feature type="transmembrane region" description="Helical" evidence="9">
    <location>
        <begin position="77"/>
        <end position="98"/>
    </location>
</feature>
<accession>A0AAV2LAM5</accession>
<dbReference type="GO" id="GO:0004930">
    <property type="term" value="F:G protein-coupled receptor activity"/>
    <property type="evidence" value="ECO:0007669"/>
    <property type="project" value="UniProtKB-KW"/>
</dbReference>
<proteinExistence type="predicted"/>
<evidence type="ECO:0000256" key="4">
    <source>
        <dbReference type="ARBA" id="ARBA00023040"/>
    </source>
</evidence>
<dbReference type="PROSITE" id="PS50262">
    <property type="entry name" value="G_PROTEIN_RECEP_F1_2"/>
    <property type="match status" value="1"/>
</dbReference>
<dbReference type="Pfam" id="PF00001">
    <property type="entry name" value="7tm_1"/>
    <property type="match status" value="1"/>
</dbReference>
<keyword evidence="7" id="KW-0325">Glycoprotein</keyword>
<dbReference type="AlphaFoldDB" id="A0AAV2LAM5"/>
<reference evidence="11 12" key="1">
    <citation type="submission" date="2024-04" db="EMBL/GenBank/DDBJ databases">
        <authorList>
            <person name="Waldvogel A.-M."/>
            <person name="Schoenle A."/>
        </authorList>
    </citation>
    <scope>NUCLEOTIDE SEQUENCE [LARGE SCALE GENOMIC DNA]</scope>
</reference>
<keyword evidence="6" id="KW-0675">Receptor</keyword>
<feature type="transmembrane region" description="Helical" evidence="9">
    <location>
        <begin position="30"/>
        <end position="56"/>
    </location>
</feature>
<feature type="domain" description="G-protein coupled receptors family 1 profile" evidence="10">
    <location>
        <begin position="47"/>
        <end position="273"/>
    </location>
</feature>
<dbReference type="EMBL" id="OZ035845">
    <property type="protein sequence ID" value="CAL1599428.1"/>
    <property type="molecule type" value="Genomic_DNA"/>
</dbReference>
<feature type="transmembrane region" description="Helical" evidence="9">
    <location>
        <begin position="254"/>
        <end position="274"/>
    </location>
</feature>
<evidence type="ECO:0000256" key="6">
    <source>
        <dbReference type="ARBA" id="ARBA00023170"/>
    </source>
</evidence>
<dbReference type="InterPro" id="IPR000276">
    <property type="entry name" value="GPCR_Rhodpsn"/>
</dbReference>
<name>A0AAV2LAM5_KNICA</name>
<dbReference type="PANTHER" id="PTHR24232">
    <property type="entry name" value="G-PROTEIN COUPLED RECEPTOR"/>
    <property type="match status" value="1"/>
</dbReference>
<evidence type="ECO:0000313" key="12">
    <source>
        <dbReference type="Proteomes" id="UP001497482"/>
    </source>
</evidence>
<evidence type="ECO:0000256" key="8">
    <source>
        <dbReference type="ARBA" id="ARBA00023224"/>
    </source>
</evidence>
<feature type="transmembrane region" description="Helical" evidence="9">
    <location>
        <begin position="148"/>
        <end position="167"/>
    </location>
</feature>
<feature type="transmembrane region" description="Helical" evidence="9">
    <location>
        <begin position="179"/>
        <end position="198"/>
    </location>
</feature>
<dbReference type="GO" id="GO:0035025">
    <property type="term" value="P:positive regulation of Rho protein signal transduction"/>
    <property type="evidence" value="ECO:0007669"/>
    <property type="project" value="TreeGrafter"/>
</dbReference>
<keyword evidence="2 9" id="KW-0812">Transmembrane</keyword>
<protein>
    <recommendedName>
        <fullName evidence="10">G-protein coupled receptors family 1 profile domain-containing protein</fullName>
    </recommendedName>
</protein>
<gene>
    <name evidence="11" type="ORF">KC01_LOCUS27700</name>
</gene>
<sequence>MLYHTQNSSSNGTGVDATSEGHCADLIMGILVWAIFSSLFSILGCPACASVLWELLQRHRAGAPFTPNDIFMLNLTCMDFVFLLFIPTGCCNYLLWHFKIFQVATDFLTALNLSGRPLLTACICFDCYLAVVRPVFYRTHNTPTPRVVVCAIVWGLTLTQGALSTIIDEFFHSPWAMSVYIVALPVILTCNVSILCALRSTFPGKAQIHPKKKKALQIITNSMVMTCVAYVPPVLGYILGGLVTSDDHEYECLVAIPILVAPAAGSAVMPLLYLGNLGKLPQ</sequence>
<evidence type="ECO:0000259" key="10">
    <source>
        <dbReference type="PROSITE" id="PS50262"/>
    </source>
</evidence>
<keyword evidence="5 9" id="KW-0472">Membrane</keyword>
<dbReference type="GO" id="GO:0007200">
    <property type="term" value="P:phospholipase C-activating G protein-coupled receptor signaling pathway"/>
    <property type="evidence" value="ECO:0007669"/>
    <property type="project" value="TreeGrafter"/>
</dbReference>
<evidence type="ECO:0000256" key="3">
    <source>
        <dbReference type="ARBA" id="ARBA00022989"/>
    </source>
</evidence>
<dbReference type="PANTHER" id="PTHR24232:SF53">
    <property type="entry name" value="G-PROTEIN COUPLED RECEPTORS FAMILY 1 PROFILE DOMAIN-CONTAINING PROTEIN"/>
    <property type="match status" value="1"/>
</dbReference>
<keyword evidence="12" id="KW-1185">Reference proteome</keyword>
<feature type="transmembrane region" description="Helical" evidence="9">
    <location>
        <begin position="118"/>
        <end position="136"/>
    </location>
</feature>
<dbReference type="GO" id="GO:0005886">
    <property type="term" value="C:plasma membrane"/>
    <property type="evidence" value="ECO:0007669"/>
    <property type="project" value="TreeGrafter"/>
</dbReference>
<evidence type="ECO:0000256" key="2">
    <source>
        <dbReference type="ARBA" id="ARBA00022692"/>
    </source>
</evidence>
<keyword evidence="3 9" id="KW-1133">Transmembrane helix</keyword>